<dbReference type="EMBL" id="CP033464">
    <property type="protein sequence ID" value="QDX93917.1"/>
    <property type="molecule type" value="Genomic_DNA"/>
</dbReference>
<dbReference type="InterPro" id="IPR036388">
    <property type="entry name" value="WH-like_DNA-bd_sf"/>
</dbReference>
<dbReference type="Gene3D" id="1.10.10.10">
    <property type="entry name" value="Winged helix-like DNA-binding domain superfamily/Winged helix DNA-binding domain"/>
    <property type="match status" value="1"/>
</dbReference>
<proteinExistence type="predicted"/>
<dbReference type="PROSITE" id="PS50995">
    <property type="entry name" value="HTH_MARR_2"/>
    <property type="match status" value="1"/>
</dbReference>
<dbReference type="PRINTS" id="PR00598">
    <property type="entry name" value="HTHMARR"/>
</dbReference>
<dbReference type="Proteomes" id="UP000319432">
    <property type="component" value="Chromosome"/>
</dbReference>
<keyword evidence="6" id="KW-1185">Reference proteome</keyword>
<dbReference type="AlphaFoldDB" id="A0A518VAA4"/>
<evidence type="ECO:0000259" key="4">
    <source>
        <dbReference type="PROSITE" id="PS50995"/>
    </source>
</evidence>
<dbReference type="SUPFAM" id="SSF46785">
    <property type="entry name" value="Winged helix' DNA-binding domain"/>
    <property type="match status" value="1"/>
</dbReference>
<name>A0A518VAA4_BRELA</name>
<evidence type="ECO:0000313" key="5">
    <source>
        <dbReference type="EMBL" id="QDX93917.1"/>
    </source>
</evidence>
<reference evidence="5 6" key="1">
    <citation type="submission" date="2018-11" db="EMBL/GenBank/DDBJ databases">
        <title>Phylogenetic determinants of toxin gene distribution in genomes of Brevibacillus laterosporus.</title>
        <authorList>
            <person name="Glare T.R."/>
            <person name="Durrant A."/>
            <person name="Berry C."/>
            <person name="Palma L."/>
            <person name="Ormskirk M."/>
            <person name="Cox M.O."/>
        </authorList>
    </citation>
    <scope>NUCLEOTIDE SEQUENCE [LARGE SCALE GENOMIC DNA]</scope>
    <source>
        <strain evidence="5 6">1821L</strain>
    </source>
</reference>
<evidence type="ECO:0000256" key="2">
    <source>
        <dbReference type="ARBA" id="ARBA00023125"/>
    </source>
</evidence>
<gene>
    <name evidence="5" type="ORF">EEL30_17410</name>
</gene>
<keyword evidence="2" id="KW-0238">DNA-binding</keyword>
<organism evidence="5 6">
    <name type="scientific">Brevibacillus laterosporus</name>
    <name type="common">Bacillus laterosporus</name>
    <dbReference type="NCBI Taxonomy" id="1465"/>
    <lineage>
        <taxon>Bacteria</taxon>
        <taxon>Bacillati</taxon>
        <taxon>Bacillota</taxon>
        <taxon>Bacilli</taxon>
        <taxon>Bacillales</taxon>
        <taxon>Paenibacillaceae</taxon>
        <taxon>Brevibacillus</taxon>
    </lineage>
</organism>
<dbReference type="Pfam" id="PF01047">
    <property type="entry name" value="MarR"/>
    <property type="match status" value="1"/>
</dbReference>
<evidence type="ECO:0000256" key="1">
    <source>
        <dbReference type="ARBA" id="ARBA00023015"/>
    </source>
</evidence>
<keyword evidence="1" id="KW-0805">Transcription regulation</keyword>
<dbReference type="SMART" id="SM00347">
    <property type="entry name" value="HTH_MARR"/>
    <property type="match status" value="1"/>
</dbReference>
<dbReference type="GO" id="GO:0003700">
    <property type="term" value="F:DNA-binding transcription factor activity"/>
    <property type="evidence" value="ECO:0007669"/>
    <property type="project" value="InterPro"/>
</dbReference>
<accession>A0A518VAA4</accession>
<dbReference type="GO" id="GO:0003677">
    <property type="term" value="F:DNA binding"/>
    <property type="evidence" value="ECO:0007669"/>
    <property type="project" value="UniProtKB-KW"/>
</dbReference>
<evidence type="ECO:0000313" key="6">
    <source>
        <dbReference type="Proteomes" id="UP000319432"/>
    </source>
</evidence>
<dbReference type="OrthoDB" id="327696at2"/>
<feature type="domain" description="HTH marR-type" evidence="4">
    <location>
        <begin position="4"/>
        <end position="142"/>
    </location>
</feature>
<sequence>MPNTDMLDQKIDRLLELVSSTTKKIRMEIMVHKDLGLTGPQFHTLYLISKEGTCKTTRLAELLEVKPSAMTVMIDRLVHNGFVARCNDEKDRRAVLVSVTEVGKQALDKGKAKAKEVLHRYFSHLNQEEITFLVDIYEKLNSVQIANKANEQKSK</sequence>
<dbReference type="InterPro" id="IPR000835">
    <property type="entry name" value="HTH_MarR-typ"/>
</dbReference>
<dbReference type="PANTHER" id="PTHR42756:SF1">
    <property type="entry name" value="TRANSCRIPTIONAL REPRESSOR OF EMRAB OPERON"/>
    <property type="match status" value="1"/>
</dbReference>
<dbReference type="PANTHER" id="PTHR42756">
    <property type="entry name" value="TRANSCRIPTIONAL REGULATOR, MARR"/>
    <property type="match status" value="1"/>
</dbReference>
<protein>
    <submittedName>
        <fullName evidence="5">MarR family transcriptional regulator</fullName>
    </submittedName>
</protein>
<keyword evidence="3" id="KW-0804">Transcription</keyword>
<evidence type="ECO:0000256" key="3">
    <source>
        <dbReference type="ARBA" id="ARBA00023163"/>
    </source>
</evidence>
<dbReference type="InterPro" id="IPR036390">
    <property type="entry name" value="WH_DNA-bd_sf"/>
</dbReference>